<dbReference type="GO" id="GO:0043130">
    <property type="term" value="F:ubiquitin binding"/>
    <property type="evidence" value="ECO:0007669"/>
    <property type="project" value="EnsemblFungi"/>
</dbReference>
<feature type="coiled-coil region" evidence="3">
    <location>
        <begin position="507"/>
        <end position="789"/>
    </location>
</feature>
<dbReference type="InterPro" id="IPR000261">
    <property type="entry name" value="EH_dom"/>
</dbReference>
<dbReference type="GO" id="GO:0016197">
    <property type="term" value="P:endosomal transport"/>
    <property type="evidence" value="ECO:0000318"/>
    <property type="project" value="GO_Central"/>
</dbReference>
<evidence type="ECO:0000256" key="1">
    <source>
        <dbReference type="ARBA" id="ARBA00022837"/>
    </source>
</evidence>
<evidence type="ECO:0000313" key="9">
    <source>
        <dbReference type="Proteomes" id="UP000000591"/>
    </source>
</evidence>
<sequence length="1226" mass="134225">MSKIVFRVPLLADEQASFGAQFRELDSDELGIVTGETLKELFGKSGLSSQQLSRVWALVDTEKQGFLNLTQFSAAMRAIGHLQATPHAAITPELYQTPATRLATFTGVVTGGIPAISAHDAGKYGQLFERSAEGRVISGARAKDVFLKAKLPHVVLGSIWTLCDRNNSGSLDRAEFIMAMHLIQLSLSKHPSVATFPQALPAYLWNSIAAAVPLSSESTGVSASSVSRPVSLARIPSSSFSNASSDWVMTPEKKQQFDSLFDSLDKNRAGALGADILVPFFLTSKLSQDTLATVWDLADIHNSPVFTKTEFAIAMFLIQKKNAGVELPDVVPEQLLASPTLGLYQTAGQPRSPQSTSHGGPPAAPPQTYLQPVPSRDTKPHFEQLQQQQTTSSSLTELLGLNPSFNAPASHTVQSTSVSSVNASPRQPTSNRSQPVNVANRGINSAENTSRSIPALSPQGTPQNQAMRHSSYISTLPTVPDFASLQVSEQLAPVKDIYMDSETSGQLSQATTDVANLSNQVSSLTTQVTKTTERKEHAQQELSRINELKASLEAKLTTLHSSYQQETQQMEEVEQLLTKARAETEVLTQQLQNTESTCHSTQSELTNLQLELQECEKTNTQLKEKISNYNNLILSLQQDLAGKQQQVKQQRALVDVNTQQADLNATTVAGLEEEIKGLDDRLAKLIEKRKELDDYQTNIERQHKDLEEKHLQFVSRSQELENKYLEFSQREKDLQERTKQIVEQEHVYNEQVSRLQQLFKDLNIQRAAFEKAEQDLQECRVEYTQQVQKLSDKQLKLAMRELPEDRSNNASHSENEDAVAKYVEETVTNSKLNVGGHATTLDTARVATVLPQDEEGKQDSVFDKDFPTSPSQTELEEEEHPATAETAAQALDESDMNIYRIPRTESVTSSTANNAPQSLRDEAVSDTQGPVADEENESATITKRATANSDDEENSTQAASRSLPGEWGDLNYPDHATEKSNNKLKENLSVENSPTPASFDKMTLSVDSTDDSGMEAEKYHSTSDIPATVLPQRVMSPLVPARNVVVKAVDSISGHTFSFDDEFADLEQASPEDEATGSKRVSSIEGFETIDHADLEDELHETGFTGAGTAEMLTPSNYSTQTGHPTSAQVASSPVGNDEWDEIFSGFGNNSPGLKQPTAQTTMGGSSQANTPQLKSPLNRKIATTPKSLAVEELGSMGFTEQEARKALEKCKWNLEAATNMLLDGS</sequence>
<feature type="compositionally biased region" description="Basic and acidic residues" evidence="4">
    <location>
        <begin position="854"/>
        <end position="866"/>
    </location>
</feature>
<dbReference type="SMART" id="SM00027">
    <property type="entry name" value="EH"/>
    <property type="match status" value="3"/>
</dbReference>
<feature type="compositionally biased region" description="Polar residues" evidence="4">
    <location>
        <begin position="905"/>
        <end position="917"/>
    </location>
</feature>
<keyword evidence="1" id="KW-0106">Calcium</keyword>
<dbReference type="SMART" id="SM00054">
    <property type="entry name" value="EFh"/>
    <property type="match status" value="3"/>
</dbReference>
<evidence type="ECO:0000313" key="8">
    <source>
        <dbReference type="EMBL" id="AAS50921.2"/>
    </source>
</evidence>
<dbReference type="InParanoid" id="Q75D74"/>
<dbReference type="PROSITE" id="PS50031">
    <property type="entry name" value="EH"/>
    <property type="match status" value="3"/>
</dbReference>
<feature type="compositionally biased region" description="Polar residues" evidence="4">
    <location>
        <begin position="346"/>
        <end position="358"/>
    </location>
</feature>
<dbReference type="GO" id="GO:0005935">
    <property type="term" value="C:cellular bud neck"/>
    <property type="evidence" value="ECO:0007669"/>
    <property type="project" value="EnsemblFungi"/>
</dbReference>
<dbReference type="PROSITE" id="PS00018">
    <property type="entry name" value="EF_HAND_1"/>
    <property type="match status" value="1"/>
</dbReference>
<dbReference type="SUPFAM" id="SSF57997">
    <property type="entry name" value="Tropomyosin"/>
    <property type="match status" value="1"/>
</dbReference>
<evidence type="ECO:0000259" key="5">
    <source>
        <dbReference type="PROSITE" id="PS50030"/>
    </source>
</evidence>
<evidence type="ECO:0000259" key="7">
    <source>
        <dbReference type="PROSITE" id="PS50222"/>
    </source>
</evidence>
<dbReference type="GO" id="GO:0005934">
    <property type="term" value="C:cellular bud tip"/>
    <property type="evidence" value="ECO:0007669"/>
    <property type="project" value="EnsemblFungi"/>
</dbReference>
<dbReference type="InterPro" id="IPR009060">
    <property type="entry name" value="UBA-like_sf"/>
</dbReference>
<organism evidence="8 9">
    <name type="scientific">Eremothecium gossypii (strain ATCC 10895 / CBS 109.51 / FGSC 9923 / NRRL Y-1056)</name>
    <name type="common">Yeast</name>
    <name type="synonym">Ashbya gossypii</name>
    <dbReference type="NCBI Taxonomy" id="284811"/>
    <lineage>
        <taxon>Eukaryota</taxon>
        <taxon>Fungi</taxon>
        <taxon>Dikarya</taxon>
        <taxon>Ascomycota</taxon>
        <taxon>Saccharomycotina</taxon>
        <taxon>Saccharomycetes</taxon>
        <taxon>Saccharomycetales</taxon>
        <taxon>Saccharomycetaceae</taxon>
        <taxon>Eremothecium</taxon>
    </lineage>
</organism>
<evidence type="ECO:0000259" key="6">
    <source>
        <dbReference type="PROSITE" id="PS50031"/>
    </source>
</evidence>
<feature type="compositionally biased region" description="Polar residues" evidence="4">
    <location>
        <begin position="425"/>
        <end position="467"/>
    </location>
</feature>
<dbReference type="SMART" id="SM00165">
    <property type="entry name" value="UBA"/>
    <property type="match status" value="1"/>
</dbReference>
<dbReference type="FunCoup" id="Q75D74">
    <property type="interactions" value="380"/>
</dbReference>
<dbReference type="PROSITE" id="PS50222">
    <property type="entry name" value="EF_HAND_2"/>
    <property type="match status" value="2"/>
</dbReference>
<dbReference type="InterPro" id="IPR002048">
    <property type="entry name" value="EF_hand_dom"/>
</dbReference>
<name>Q75D74_EREGS</name>
<dbReference type="KEGG" id="ago:AGOS_ABR149W"/>
<dbReference type="CDD" id="cd00052">
    <property type="entry name" value="EH"/>
    <property type="match status" value="3"/>
</dbReference>
<dbReference type="Gene3D" id="1.10.8.10">
    <property type="entry name" value="DNA helicase RuvA subunit, C-terminal domain"/>
    <property type="match status" value="1"/>
</dbReference>
<protein>
    <submittedName>
        <fullName evidence="8">ABR149Wp</fullName>
    </submittedName>
</protein>
<reference evidence="9" key="2">
    <citation type="journal article" date="2013" name="G3 (Bethesda)">
        <title>Genomes of Ashbya fungi isolated from insects reveal four mating-type loci, numerous translocations, lack of transposons, and distinct gene duplications.</title>
        <authorList>
            <person name="Dietrich F.S."/>
            <person name="Voegeli S."/>
            <person name="Kuo S."/>
            <person name="Philippsen P."/>
        </authorList>
    </citation>
    <scope>GENOME REANNOTATION</scope>
    <source>
        <strain evidence="9">ATCC 10895 / CBS 109.51 / FGSC 9923 / NRRL Y-1056</strain>
    </source>
</reference>
<proteinExistence type="predicted"/>
<dbReference type="Gene3D" id="1.10.238.10">
    <property type="entry name" value="EF-hand"/>
    <property type="match status" value="3"/>
</dbReference>
<evidence type="ECO:0000256" key="2">
    <source>
        <dbReference type="ARBA" id="ARBA00023054"/>
    </source>
</evidence>
<dbReference type="GO" id="GO:0005737">
    <property type="term" value="C:cytoplasm"/>
    <property type="evidence" value="ECO:0000318"/>
    <property type="project" value="GO_Central"/>
</dbReference>
<feature type="region of interest" description="Disordered" evidence="4">
    <location>
        <begin position="853"/>
        <end position="978"/>
    </location>
</feature>
<feature type="domain" description="EH" evidence="6">
    <location>
        <begin position="253"/>
        <end position="342"/>
    </location>
</feature>
<feature type="domain" description="EF-hand" evidence="7">
    <location>
        <begin position="151"/>
        <end position="186"/>
    </location>
</feature>
<dbReference type="AlphaFoldDB" id="Q75D74"/>
<feature type="compositionally biased region" description="Low complexity" evidence="4">
    <location>
        <begin position="409"/>
        <end position="424"/>
    </location>
</feature>
<keyword evidence="9" id="KW-1185">Reference proteome</keyword>
<feature type="region of interest" description="Disordered" evidence="4">
    <location>
        <begin position="1153"/>
        <end position="1181"/>
    </location>
</feature>
<feature type="compositionally biased region" description="Polar residues" evidence="4">
    <location>
        <begin position="938"/>
        <end position="948"/>
    </location>
</feature>
<feature type="domain" description="EH" evidence="6">
    <location>
        <begin position="120"/>
        <end position="211"/>
    </location>
</feature>
<feature type="compositionally biased region" description="Polar residues" evidence="4">
    <location>
        <begin position="1153"/>
        <end position="1176"/>
    </location>
</feature>
<accession>Q75D74</accession>
<feature type="domain" description="EF-hand" evidence="7">
    <location>
        <begin position="47"/>
        <end position="82"/>
    </location>
</feature>
<dbReference type="InterPro" id="IPR018247">
    <property type="entry name" value="EF_Hand_1_Ca_BS"/>
</dbReference>
<keyword evidence="2 3" id="KW-0175">Coiled coil</keyword>
<dbReference type="PROSITE" id="PS50030">
    <property type="entry name" value="UBA"/>
    <property type="match status" value="1"/>
</dbReference>
<dbReference type="OrthoDB" id="524326at2759"/>
<dbReference type="GO" id="GO:0005509">
    <property type="term" value="F:calcium ion binding"/>
    <property type="evidence" value="ECO:0007669"/>
    <property type="project" value="InterPro"/>
</dbReference>
<dbReference type="GO" id="GO:0030968">
    <property type="term" value="P:endoplasmic reticulum unfolded protein response"/>
    <property type="evidence" value="ECO:0007669"/>
    <property type="project" value="EnsemblFungi"/>
</dbReference>
<feature type="domain" description="EH" evidence="6">
    <location>
        <begin position="14"/>
        <end position="79"/>
    </location>
</feature>
<dbReference type="Pfam" id="PF12763">
    <property type="entry name" value="EH"/>
    <property type="match status" value="3"/>
</dbReference>
<dbReference type="STRING" id="284811.Q75D74"/>
<dbReference type="GO" id="GO:0030674">
    <property type="term" value="F:protein-macromolecule adaptor activity"/>
    <property type="evidence" value="ECO:0000318"/>
    <property type="project" value="GO_Central"/>
</dbReference>
<dbReference type="GO" id="GO:0032467">
    <property type="term" value="P:positive regulation of cytokinesis"/>
    <property type="evidence" value="ECO:0007669"/>
    <property type="project" value="EnsemblFungi"/>
</dbReference>
<dbReference type="CDD" id="cd14285">
    <property type="entry name" value="UBA_scEDE1_like"/>
    <property type="match status" value="1"/>
</dbReference>
<dbReference type="InterPro" id="IPR011992">
    <property type="entry name" value="EF-hand-dom_pair"/>
</dbReference>
<dbReference type="Pfam" id="PF00627">
    <property type="entry name" value="UBA"/>
    <property type="match status" value="1"/>
</dbReference>
<dbReference type="EMBL" id="AE016815">
    <property type="protein sequence ID" value="AAS50921.2"/>
    <property type="molecule type" value="Genomic_DNA"/>
</dbReference>
<dbReference type="GO" id="GO:0032880">
    <property type="term" value="P:regulation of protein localization"/>
    <property type="evidence" value="ECO:0007669"/>
    <property type="project" value="EnsemblFungi"/>
</dbReference>
<dbReference type="HOGENOM" id="CLU_002993_0_0_1"/>
<dbReference type="GO" id="GO:0044396">
    <property type="term" value="P:actin cortical patch organization"/>
    <property type="evidence" value="ECO:0007669"/>
    <property type="project" value="EnsemblFungi"/>
</dbReference>
<dbReference type="PANTHER" id="PTHR11216:SF170">
    <property type="entry name" value="DYNAMIN ASSOCIATED PROTEIN 160, ISOFORM D"/>
    <property type="match status" value="1"/>
</dbReference>
<dbReference type="eggNOG" id="KOG0998">
    <property type="taxonomic scope" value="Eukaryota"/>
</dbReference>
<feature type="domain" description="UBA" evidence="5">
    <location>
        <begin position="1177"/>
        <end position="1225"/>
    </location>
</feature>
<dbReference type="OMA" id="DYQKFSQ"/>
<dbReference type="SUPFAM" id="SSF47473">
    <property type="entry name" value="EF-hand"/>
    <property type="match status" value="3"/>
</dbReference>
<dbReference type="GeneID" id="4619207"/>
<dbReference type="GO" id="GO:0005886">
    <property type="term" value="C:plasma membrane"/>
    <property type="evidence" value="ECO:0000318"/>
    <property type="project" value="GO_Central"/>
</dbReference>
<feature type="region of interest" description="Disordered" evidence="4">
    <location>
        <begin position="344"/>
        <end position="467"/>
    </location>
</feature>
<dbReference type="InterPro" id="IPR015940">
    <property type="entry name" value="UBA"/>
</dbReference>
<dbReference type="Gene3D" id="1.10.287.1490">
    <property type="match status" value="1"/>
</dbReference>
<dbReference type="RefSeq" id="NP_983097.2">
    <property type="nucleotide sequence ID" value="NM_208450.2"/>
</dbReference>
<feature type="compositionally biased region" description="Low complexity" evidence="4">
    <location>
        <begin position="383"/>
        <end position="399"/>
    </location>
</feature>
<dbReference type="GO" id="GO:0006897">
    <property type="term" value="P:endocytosis"/>
    <property type="evidence" value="ECO:0000318"/>
    <property type="project" value="GO_Central"/>
</dbReference>
<dbReference type="Proteomes" id="UP000000591">
    <property type="component" value="Chromosome II"/>
</dbReference>
<dbReference type="GO" id="GO:0030479">
    <property type="term" value="C:actin cortical patch"/>
    <property type="evidence" value="ECO:0007669"/>
    <property type="project" value="EnsemblFungi"/>
</dbReference>
<dbReference type="PANTHER" id="PTHR11216">
    <property type="entry name" value="EH DOMAIN"/>
    <property type="match status" value="1"/>
</dbReference>
<dbReference type="SUPFAM" id="SSF46934">
    <property type="entry name" value="UBA-like"/>
    <property type="match status" value="1"/>
</dbReference>
<evidence type="ECO:0000256" key="3">
    <source>
        <dbReference type="SAM" id="Coils"/>
    </source>
</evidence>
<reference evidence="8 9" key="1">
    <citation type="journal article" date="2004" name="Science">
        <title>The Ashbya gossypii genome as a tool for mapping the ancient Saccharomyces cerevisiae genome.</title>
        <authorList>
            <person name="Dietrich F.S."/>
            <person name="Voegeli S."/>
            <person name="Brachat S."/>
            <person name="Lerch A."/>
            <person name="Gates K."/>
            <person name="Steiner S."/>
            <person name="Mohr C."/>
            <person name="Pohlmann R."/>
            <person name="Luedi P."/>
            <person name="Choi S."/>
            <person name="Wing R.A."/>
            <person name="Flavier A."/>
            <person name="Gaffney T.D."/>
            <person name="Philippsen P."/>
        </authorList>
    </citation>
    <scope>NUCLEOTIDE SEQUENCE [LARGE SCALE GENOMIC DNA]</scope>
    <source>
        <strain evidence="9">ATCC 10895 / CBS 109.51 / FGSC 9923 / NRRL Y-1056</strain>
    </source>
</reference>
<evidence type="ECO:0000256" key="4">
    <source>
        <dbReference type="SAM" id="MobiDB-lite"/>
    </source>
</evidence>
<gene>
    <name evidence="8" type="ORF">AGOS_ABR149W</name>
</gene>